<evidence type="ECO:0000256" key="7">
    <source>
        <dbReference type="ARBA" id="ARBA00023136"/>
    </source>
</evidence>
<dbReference type="GO" id="GO:0015225">
    <property type="term" value="F:biotin transmembrane transporter activity"/>
    <property type="evidence" value="ECO:0007669"/>
    <property type="project" value="InterPro"/>
</dbReference>
<dbReference type="GO" id="GO:0005886">
    <property type="term" value="C:plasma membrane"/>
    <property type="evidence" value="ECO:0007669"/>
    <property type="project" value="UniProtKB-SubCell"/>
</dbReference>
<dbReference type="PANTHER" id="PTHR34295:SF4">
    <property type="entry name" value="BIOTIN TRANSPORTER BIOY-RELATED"/>
    <property type="match status" value="1"/>
</dbReference>
<gene>
    <name evidence="10" type="ORF">FK531_21880</name>
</gene>
<comment type="caution">
    <text evidence="10">The sequence shown here is derived from an EMBL/GenBank/DDBJ whole genome shotgun (WGS) entry which is preliminary data.</text>
</comment>
<keyword evidence="3" id="KW-0813">Transport</keyword>
<evidence type="ECO:0000256" key="6">
    <source>
        <dbReference type="ARBA" id="ARBA00022989"/>
    </source>
</evidence>
<comment type="similarity">
    <text evidence="2">Belongs to the BioY family.</text>
</comment>
<evidence type="ECO:0000256" key="9">
    <source>
        <dbReference type="SAM" id="Phobius"/>
    </source>
</evidence>
<feature type="region of interest" description="Disordered" evidence="8">
    <location>
        <begin position="1"/>
        <end position="59"/>
    </location>
</feature>
<evidence type="ECO:0000256" key="8">
    <source>
        <dbReference type="SAM" id="MobiDB-lite"/>
    </source>
</evidence>
<comment type="subcellular location">
    <subcellularLocation>
        <location evidence="1">Cell membrane</location>
        <topology evidence="1">Multi-pass membrane protein</topology>
    </subcellularLocation>
</comment>
<feature type="transmembrane region" description="Helical" evidence="9">
    <location>
        <begin position="159"/>
        <end position="177"/>
    </location>
</feature>
<protein>
    <submittedName>
        <fullName evidence="10">Biotin transporter BioY</fullName>
    </submittedName>
</protein>
<evidence type="ECO:0000313" key="10">
    <source>
        <dbReference type="EMBL" id="TQF65355.1"/>
    </source>
</evidence>
<name>A0A541AZ65_9NOCA</name>
<accession>A0A541AZ65</accession>
<proteinExistence type="inferred from homology"/>
<evidence type="ECO:0000313" key="11">
    <source>
        <dbReference type="Proteomes" id="UP000316256"/>
    </source>
</evidence>
<dbReference type="EMBL" id="VIGH01000013">
    <property type="protein sequence ID" value="TQF65355.1"/>
    <property type="molecule type" value="Genomic_DNA"/>
</dbReference>
<reference evidence="10 11" key="1">
    <citation type="submission" date="2019-06" db="EMBL/GenBank/DDBJ databases">
        <title>Rhodococcus spaelei sp. nov., isolated from a cave.</title>
        <authorList>
            <person name="Lee S.D."/>
        </authorList>
    </citation>
    <scope>NUCLEOTIDE SEQUENCE [LARGE SCALE GENOMIC DNA]</scope>
    <source>
        <strain evidence="10 11">C9-5</strain>
    </source>
</reference>
<keyword evidence="11" id="KW-1185">Reference proteome</keyword>
<organism evidence="10 11">
    <name type="scientific">Rhodococcus spelaei</name>
    <dbReference type="NCBI Taxonomy" id="2546320"/>
    <lineage>
        <taxon>Bacteria</taxon>
        <taxon>Bacillati</taxon>
        <taxon>Actinomycetota</taxon>
        <taxon>Actinomycetes</taxon>
        <taxon>Mycobacteriales</taxon>
        <taxon>Nocardiaceae</taxon>
        <taxon>Rhodococcus</taxon>
    </lineage>
</organism>
<evidence type="ECO:0000256" key="4">
    <source>
        <dbReference type="ARBA" id="ARBA00022475"/>
    </source>
</evidence>
<dbReference type="Gene3D" id="1.10.1760.20">
    <property type="match status" value="1"/>
</dbReference>
<keyword evidence="6 9" id="KW-1133">Transmembrane helix</keyword>
<dbReference type="AlphaFoldDB" id="A0A541AZ65"/>
<evidence type="ECO:0000256" key="1">
    <source>
        <dbReference type="ARBA" id="ARBA00004651"/>
    </source>
</evidence>
<dbReference type="Pfam" id="PF02632">
    <property type="entry name" value="BioY"/>
    <property type="match status" value="1"/>
</dbReference>
<evidence type="ECO:0000256" key="5">
    <source>
        <dbReference type="ARBA" id="ARBA00022692"/>
    </source>
</evidence>
<feature type="transmembrane region" description="Helical" evidence="9">
    <location>
        <begin position="128"/>
        <end position="147"/>
    </location>
</feature>
<feature type="transmembrane region" description="Helical" evidence="9">
    <location>
        <begin position="183"/>
        <end position="203"/>
    </location>
</feature>
<evidence type="ECO:0000256" key="3">
    <source>
        <dbReference type="ARBA" id="ARBA00022448"/>
    </source>
</evidence>
<evidence type="ECO:0000256" key="2">
    <source>
        <dbReference type="ARBA" id="ARBA00010692"/>
    </source>
</evidence>
<dbReference type="Proteomes" id="UP000316256">
    <property type="component" value="Unassembled WGS sequence"/>
</dbReference>
<keyword evidence="5 9" id="KW-0812">Transmembrane</keyword>
<feature type="transmembrane region" description="Helical" evidence="9">
    <location>
        <begin position="80"/>
        <end position="99"/>
    </location>
</feature>
<sequence length="270" mass="27447">MAARCVQHWHAGGRKSPAQRQDQGKIRVIPQGRLRAGPCPDQGPTHRPDISSGGPPTCKEPCPAVSTRISGAPTFSARDLAQVAVFAALIIALGLPGTINIGTSGVPITLQTLGVMIAGALLGPRKGVLAVLTVIALGLALPVLAGGRTSLTSLSSATAGFLIGWIPTVALIGWLTVKLLPRYNVIVGTAINLLGGIVVLYAFGIAGMMIRADLTFAKALSLNVTFLPGDAIKAVVAAAVAAQVHRAYPALLTGRAASRATASTPAPDAA</sequence>
<dbReference type="InterPro" id="IPR003784">
    <property type="entry name" value="BioY"/>
</dbReference>
<dbReference type="PANTHER" id="PTHR34295">
    <property type="entry name" value="BIOTIN TRANSPORTER BIOY"/>
    <property type="match status" value="1"/>
</dbReference>
<dbReference type="OrthoDB" id="9803495at2"/>
<keyword evidence="4" id="KW-1003">Cell membrane</keyword>
<keyword evidence="7 9" id="KW-0472">Membrane</keyword>